<reference evidence="3 4" key="1">
    <citation type="submission" date="2016-09" db="EMBL/GenBank/DDBJ databases">
        <authorList>
            <person name="Capua I."/>
            <person name="De Benedictis P."/>
            <person name="Joannis T."/>
            <person name="Lombin L.H."/>
            <person name="Cattoli G."/>
        </authorList>
    </citation>
    <scope>NUCLEOTIDE SEQUENCE [LARGE SCALE GENOMIC DNA]</scope>
    <source>
        <strain evidence="3 4">LMG 25899</strain>
    </source>
</reference>
<dbReference type="InterPro" id="IPR054738">
    <property type="entry name" value="Siphovirus-type_tail_C"/>
</dbReference>
<comment type="caution">
    <text evidence="3">The sequence shown here is derived from an EMBL/GenBank/DDBJ whole genome shotgun (WGS) entry which is preliminary data.</text>
</comment>
<name>A0A1E5KVI2_9ENTE</name>
<dbReference type="Gene3D" id="2.60.120.860">
    <property type="match status" value="1"/>
</dbReference>
<evidence type="ECO:0000259" key="1">
    <source>
        <dbReference type="Pfam" id="PF05709"/>
    </source>
</evidence>
<dbReference type="Proteomes" id="UP000095256">
    <property type="component" value="Unassembled WGS sequence"/>
</dbReference>
<dbReference type="NCBIfam" id="TIGR01633">
    <property type="entry name" value="phi3626_gp14_N"/>
    <property type="match status" value="1"/>
</dbReference>
<evidence type="ECO:0000313" key="4">
    <source>
        <dbReference type="Proteomes" id="UP000095256"/>
    </source>
</evidence>
<keyword evidence="4" id="KW-1185">Reference proteome</keyword>
<dbReference type="InterPro" id="IPR006520">
    <property type="entry name" value="Dit_BPSPP_N"/>
</dbReference>
<feature type="domain" description="Siphovirus-type tail component RIFT-related" evidence="1">
    <location>
        <begin position="51"/>
        <end position="120"/>
    </location>
</feature>
<dbReference type="InterPro" id="IPR008841">
    <property type="entry name" value="Siphovirus-type_tail_N"/>
</dbReference>
<dbReference type="AlphaFoldDB" id="A0A1E5KVI2"/>
<gene>
    <name evidence="3" type="ORF">BCR26_03830</name>
</gene>
<dbReference type="RefSeq" id="WP_069699215.1">
    <property type="nucleotide sequence ID" value="NZ_JAGGMA010000007.1"/>
</dbReference>
<dbReference type="Pfam" id="PF22768">
    <property type="entry name" value="SPP1_Dit"/>
    <property type="match status" value="1"/>
</dbReference>
<organism evidence="3 4">
    <name type="scientific">Enterococcus rivorum</name>
    <dbReference type="NCBI Taxonomy" id="762845"/>
    <lineage>
        <taxon>Bacteria</taxon>
        <taxon>Bacillati</taxon>
        <taxon>Bacillota</taxon>
        <taxon>Bacilli</taxon>
        <taxon>Lactobacillales</taxon>
        <taxon>Enterococcaceae</taxon>
        <taxon>Enterococcus</taxon>
    </lineage>
</organism>
<evidence type="ECO:0000259" key="2">
    <source>
        <dbReference type="Pfam" id="PF22768"/>
    </source>
</evidence>
<dbReference type="EMBL" id="MIEK01000034">
    <property type="protein sequence ID" value="OEH81893.1"/>
    <property type="molecule type" value="Genomic_DNA"/>
</dbReference>
<protein>
    <submittedName>
        <fullName evidence="3">Phage tail protein</fullName>
    </submittedName>
</protein>
<dbReference type="Gene3D" id="2.40.30.200">
    <property type="match status" value="1"/>
</dbReference>
<dbReference type="STRING" id="762845.BCR26_03830"/>
<feature type="domain" description="Siphovirus-type tail component C-terminal" evidence="2">
    <location>
        <begin position="167"/>
        <end position="252"/>
    </location>
</feature>
<sequence length="255" mass="29489">MYYFEDTKKKLHKDELILPSSAMMYDGVHIEKIIAGYRTLAVTGREMLSVNIETEESQIGSIKTNQTLPARVIKVTYQLIGKDAEELQKKYHKLMQVLYTEEEVEIRFKDAFDYHYYGQYMSTDEVRGDTNSIISSFELLCKDPRKYSRLFKSDGDIVSYLPYLVTPEKIEVEIRNVGGLMVTNGTEQISCTSRNFQQGDKVVFDFKMGKVFLNKVDQTFLLDLASDFENFYLRQGQTISSNNGNITISYREVLL</sequence>
<proteinExistence type="predicted"/>
<accession>A0A1E5KVI2</accession>
<dbReference type="OrthoDB" id="3078561at2"/>
<evidence type="ECO:0000313" key="3">
    <source>
        <dbReference type="EMBL" id="OEH81893.1"/>
    </source>
</evidence>
<dbReference type="Pfam" id="PF05709">
    <property type="entry name" value="Sipho_tail"/>
    <property type="match status" value="1"/>
</dbReference>